<gene>
    <name evidence="1" type="ORF">M5G11_09435</name>
</gene>
<dbReference type="Proteomes" id="UP001148203">
    <property type="component" value="Unassembled WGS sequence"/>
</dbReference>
<comment type="caution">
    <text evidence="1">The sequence shown here is derived from an EMBL/GenBank/DDBJ whole genome shotgun (WGS) entry which is preliminary data.</text>
</comment>
<protein>
    <submittedName>
        <fullName evidence="1">Uncharacterized protein</fullName>
    </submittedName>
</protein>
<organism evidence="1 2">
    <name type="scientific">Pseudomonas fontis</name>
    <dbReference type="NCBI Taxonomy" id="2942633"/>
    <lineage>
        <taxon>Bacteria</taxon>
        <taxon>Pseudomonadati</taxon>
        <taxon>Pseudomonadota</taxon>
        <taxon>Gammaproteobacteria</taxon>
        <taxon>Pseudomonadales</taxon>
        <taxon>Pseudomonadaceae</taxon>
        <taxon>Pseudomonas</taxon>
    </lineage>
</organism>
<accession>A0ABT5NRH5</accession>
<keyword evidence="2" id="KW-1185">Reference proteome</keyword>
<sequence>MSYGLTVWDAQGRVQMTLDDFTYQVMHSQVYDLRTVSPIVVNIPGFDPAKCSAVILPIDAITEAAMGSALNALPYMALSAGSIGIYRQTPTGTATTGASSLRFRLLVMRYTN</sequence>
<dbReference type="EMBL" id="JAMDGY010000023">
    <property type="protein sequence ID" value="MDD0990758.1"/>
    <property type="molecule type" value="Genomic_DNA"/>
</dbReference>
<dbReference type="RefSeq" id="WP_273913983.1">
    <property type="nucleotide sequence ID" value="NZ_JAMDGX010000125.1"/>
</dbReference>
<proteinExistence type="predicted"/>
<reference evidence="1 2" key="1">
    <citation type="submission" date="2022-05" db="EMBL/GenBank/DDBJ databases">
        <title>Novel Pseudomonas spp. Isolated from a Rainbow Trout Aquaculture Facility.</title>
        <authorList>
            <person name="Testerman T."/>
            <person name="Graf J."/>
        </authorList>
    </citation>
    <scope>NUCLEOTIDE SEQUENCE [LARGE SCALE GENOMIC DNA]</scope>
    <source>
        <strain evidence="1 2">ID681</strain>
    </source>
</reference>
<evidence type="ECO:0000313" key="2">
    <source>
        <dbReference type="Proteomes" id="UP001148203"/>
    </source>
</evidence>
<name>A0ABT5NRH5_9PSED</name>
<evidence type="ECO:0000313" key="1">
    <source>
        <dbReference type="EMBL" id="MDD0990758.1"/>
    </source>
</evidence>